<name>A0A8C9QVR1_SPEDA</name>
<sequence>IFLDVDGSLFYSFIFMYSTTHLRPLMARWQLAMRSPASMAGQSRGKPRWRWLR</sequence>
<reference evidence="1" key="1">
    <citation type="submission" date="2025-08" db="UniProtKB">
        <authorList>
            <consortium name="Ensembl"/>
        </authorList>
    </citation>
    <scope>IDENTIFICATION</scope>
</reference>
<protein>
    <submittedName>
        <fullName evidence="1">Uncharacterized protein</fullName>
    </submittedName>
</protein>
<evidence type="ECO:0000313" key="2">
    <source>
        <dbReference type="Proteomes" id="UP000694422"/>
    </source>
</evidence>
<proteinExistence type="predicted"/>
<dbReference type="AlphaFoldDB" id="A0A8C9QVR1"/>
<reference evidence="1" key="2">
    <citation type="submission" date="2025-09" db="UniProtKB">
        <authorList>
            <consortium name="Ensembl"/>
        </authorList>
    </citation>
    <scope>IDENTIFICATION</scope>
</reference>
<dbReference type="Ensembl" id="ENSSDAT00000030730.1">
    <property type="protein sequence ID" value="ENSSDAP00000026875.1"/>
    <property type="gene ID" value="ENSSDAG00000024381.1"/>
</dbReference>
<keyword evidence="2" id="KW-1185">Reference proteome</keyword>
<dbReference type="Proteomes" id="UP000694422">
    <property type="component" value="Unplaced"/>
</dbReference>
<organism evidence="1 2">
    <name type="scientific">Spermophilus dauricus</name>
    <name type="common">Daurian ground squirrel</name>
    <dbReference type="NCBI Taxonomy" id="99837"/>
    <lineage>
        <taxon>Eukaryota</taxon>
        <taxon>Metazoa</taxon>
        <taxon>Chordata</taxon>
        <taxon>Craniata</taxon>
        <taxon>Vertebrata</taxon>
        <taxon>Euteleostomi</taxon>
        <taxon>Mammalia</taxon>
        <taxon>Eutheria</taxon>
        <taxon>Euarchontoglires</taxon>
        <taxon>Glires</taxon>
        <taxon>Rodentia</taxon>
        <taxon>Sciuromorpha</taxon>
        <taxon>Sciuridae</taxon>
        <taxon>Xerinae</taxon>
        <taxon>Marmotini</taxon>
        <taxon>Spermophilus</taxon>
    </lineage>
</organism>
<evidence type="ECO:0000313" key="1">
    <source>
        <dbReference type="Ensembl" id="ENSSDAP00000026875.1"/>
    </source>
</evidence>
<accession>A0A8C9QVR1</accession>